<sequence length="448" mass="46119">MSDQPLVASADTAAVPAPGYYPDPSVPGFVRYWNGGTWVPGTSRPAPADGEVLPAPAFAARPAVRPNARYIPPPARLERVGERLPEQAGETGPVFLDETAAGALFTRASAEPEPEPAREPEPEPGSAGAGNWERSGWLADPRAQRGLLETGRAPRWVSWGAGEEPTPAPAADSAPAPAPDLAPAPTSASVPVPRGGAAVAAAAPVPAPVPAAAPVTVPVPVAAAPVVPVAPTVPLAPVPRRRSAQSTSGAAVLPARVSRQPVPVSKPGPVRAPAPVTGGVGRRLAARLVDGVVLSGVGAAVGIPLTIATMADVQLKLDRARTASHLTGREVQVWLIDGAFLGRVALLLGTLLLAGFLLEVLPTARTGRTFGKRLVGLRVVRAESGQQAQGGRGERAVPRPPSLGRAFVRWLVGQLSILTVLGPLVMLADRQQRRGWADRAARTRVVKA</sequence>
<dbReference type="Proteomes" id="UP000540506">
    <property type="component" value="Unassembled WGS sequence"/>
</dbReference>
<dbReference type="AlphaFoldDB" id="A0A7W7VX96"/>
<dbReference type="Pfam" id="PF06271">
    <property type="entry name" value="RDD"/>
    <property type="match status" value="1"/>
</dbReference>
<feature type="transmembrane region" description="Helical" evidence="7">
    <location>
        <begin position="407"/>
        <end position="428"/>
    </location>
</feature>
<evidence type="ECO:0000256" key="2">
    <source>
        <dbReference type="ARBA" id="ARBA00022475"/>
    </source>
</evidence>
<dbReference type="Pfam" id="PF10708">
    <property type="entry name" value="DUF2510"/>
    <property type="match status" value="1"/>
</dbReference>
<dbReference type="InterPro" id="IPR010432">
    <property type="entry name" value="RDD"/>
</dbReference>
<feature type="domain" description="RDD" evidence="8">
    <location>
        <begin position="278"/>
        <end position="386"/>
    </location>
</feature>
<reference evidence="10 11" key="1">
    <citation type="submission" date="2020-08" db="EMBL/GenBank/DDBJ databases">
        <title>Sequencing the genomes of 1000 actinobacteria strains.</title>
        <authorList>
            <person name="Klenk H.-P."/>
        </authorList>
    </citation>
    <scope>NUCLEOTIDE SEQUENCE [LARGE SCALE GENOMIC DNA]</scope>
    <source>
        <strain evidence="10 11">DSM 41654</strain>
    </source>
</reference>
<feature type="transmembrane region" description="Helical" evidence="7">
    <location>
        <begin position="334"/>
        <end position="358"/>
    </location>
</feature>
<feature type="region of interest" description="Disordered" evidence="6">
    <location>
        <begin position="1"/>
        <end position="20"/>
    </location>
</feature>
<name>A0A7W7VX96_KITKI</name>
<dbReference type="RefSeq" id="WP_184937714.1">
    <property type="nucleotide sequence ID" value="NZ_JACHJV010000001.1"/>
</dbReference>
<organism evidence="10 11">
    <name type="scientific">Kitasatospora kifunensis</name>
    <name type="common">Streptomyces kifunensis</name>
    <dbReference type="NCBI Taxonomy" id="58351"/>
    <lineage>
        <taxon>Bacteria</taxon>
        <taxon>Bacillati</taxon>
        <taxon>Actinomycetota</taxon>
        <taxon>Actinomycetes</taxon>
        <taxon>Kitasatosporales</taxon>
        <taxon>Streptomycetaceae</taxon>
        <taxon>Kitasatospora</taxon>
    </lineage>
</organism>
<protein>
    <submittedName>
        <fullName evidence="10">Putative RDD family membrane protein YckC</fullName>
    </submittedName>
</protein>
<evidence type="ECO:0000259" key="9">
    <source>
        <dbReference type="Pfam" id="PF10708"/>
    </source>
</evidence>
<dbReference type="PANTHER" id="PTHR36115">
    <property type="entry name" value="PROLINE-RICH ANTIGEN HOMOLOG-RELATED"/>
    <property type="match status" value="1"/>
</dbReference>
<evidence type="ECO:0000256" key="6">
    <source>
        <dbReference type="SAM" id="MobiDB-lite"/>
    </source>
</evidence>
<evidence type="ECO:0000256" key="4">
    <source>
        <dbReference type="ARBA" id="ARBA00022989"/>
    </source>
</evidence>
<dbReference type="GO" id="GO:0005886">
    <property type="term" value="C:plasma membrane"/>
    <property type="evidence" value="ECO:0007669"/>
    <property type="project" value="UniProtKB-SubCell"/>
</dbReference>
<feature type="region of interest" description="Disordered" evidence="6">
    <location>
        <begin position="109"/>
        <end position="134"/>
    </location>
</feature>
<dbReference type="EMBL" id="JACHJV010000001">
    <property type="protein sequence ID" value="MBB4925484.1"/>
    <property type="molecule type" value="Genomic_DNA"/>
</dbReference>
<evidence type="ECO:0000313" key="10">
    <source>
        <dbReference type="EMBL" id="MBB4925484.1"/>
    </source>
</evidence>
<keyword evidence="2" id="KW-1003">Cell membrane</keyword>
<evidence type="ECO:0000256" key="1">
    <source>
        <dbReference type="ARBA" id="ARBA00004651"/>
    </source>
</evidence>
<gene>
    <name evidence="10" type="ORF">FHR34_004477</name>
</gene>
<feature type="transmembrane region" description="Helical" evidence="7">
    <location>
        <begin position="292"/>
        <end position="313"/>
    </location>
</feature>
<keyword evidence="4 7" id="KW-1133">Transmembrane helix</keyword>
<keyword evidence="11" id="KW-1185">Reference proteome</keyword>
<evidence type="ECO:0000313" key="11">
    <source>
        <dbReference type="Proteomes" id="UP000540506"/>
    </source>
</evidence>
<keyword evidence="3 7" id="KW-0812">Transmembrane</keyword>
<feature type="compositionally biased region" description="Low complexity" evidence="6">
    <location>
        <begin position="183"/>
        <end position="193"/>
    </location>
</feature>
<feature type="compositionally biased region" description="Low complexity" evidence="6">
    <location>
        <begin position="160"/>
        <end position="175"/>
    </location>
</feature>
<comment type="subcellular location">
    <subcellularLocation>
        <location evidence="1">Cell membrane</location>
        <topology evidence="1">Multi-pass membrane protein</topology>
    </subcellularLocation>
</comment>
<comment type="caution">
    <text evidence="10">The sequence shown here is derived from an EMBL/GenBank/DDBJ whole genome shotgun (WGS) entry which is preliminary data.</text>
</comment>
<accession>A0A7W7VX96</accession>
<feature type="region of interest" description="Disordered" evidence="6">
    <location>
        <begin position="154"/>
        <end position="193"/>
    </location>
</feature>
<dbReference type="PANTHER" id="PTHR36115:SF4">
    <property type="entry name" value="MEMBRANE PROTEIN"/>
    <property type="match status" value="1"/>
</dbReference>
<dbReference type="InterPro" id="IPR018929">
    <property type="entry name" value="DUF2510"/>
</dbReference>
<evidence type="ECO:0000259" key="8">
    <source>
        <dbReference type="Pfam" id="PF06271"/>
    </source>
</evidence>
<evidence type="ECO:0000256" key="3">
    <source>
        <dbReference type="ARBA" id="ARBA00022692"/>
    </source>
</evidence>
<proteinExistence type="predicted"/>
<keyword evidence="5 7" id="KW-0472">Membrane</keyword>
<evidence type="ECO:0000256" key="5">
    <source>
        <dbReference type="ARBA" id="ARBA00023136"/>
    </source>
</evidence>
<dbReference type="InterPro" id="IPR051791">
    <property type="entry name" value="Pra-immunoreactive"/>
</dbReference>
<feature type="domain" description="DUF2510" evidence="9">
    <location>
        <begin position="18"/>
        <end position="49"/>
    </location>
</feature>
<evidence type="ECO:0000256" key="7">
    <source>
        <dbReference type="SAM" id="Phobius"/>
    </source>
</evidence>